<comment type="similarity">
    <text evidence="1 2">Belongs to the Cu-Zn superoxide dismutase family.</text>
</comment>
<dbReference type="RefSeq" id="WP_126618702.1">
    <property type="nucleotide sequence ID" value="NZ_JBHUCY010000008.1"/>
</dbReference>
<name>A0A3S0K8R2_9PROT</name>
<dbReference type="InterPro" id="IPR018152">
    <property type="entry name" value="SOD_Cu/Zn_BS"/>
</dbReference>
<reference evidence="5 6" key="1">
    <citation type="submission" date="2018-12" db="EMBL/GenBank/DDBJ databases">
        <authorList>
            <person name="Yang Y."/>
        </authorList>
    </citation>
    <scope>NUCLEOTIDE SEQUENCE [LARGE SCALE GENOMIC DNA]</scope>
    <source>
        <strain evidence="5 6">L-25-5w-1</strain>
    </source>
</reference>
<dbReference type="EMBL" id="RXMA01000023">
    <property type="protein sequence ID" value="RTR16737.1"/>
    <property type="molecule type" value="Genomic_DNA"/>
</dbReference>
<dbReference type="EC" id="1.15.1.1" evidence="2"/>
<keyword evidence="3" id="KW-0732">Signal</keyword>
<organism evidence="5 6">
    <name type="scientific">Azospirillum griseum</name>
    <dbReference type="NCBI Taxonomy" id="2496639"/>
    <lineage>
        <taxon>Bacteria</taxon>
        <taxon>Pseudomonadati</taxon>
        <taxon>Pseudomonadota</taxon>
        <taxon>Alphaproteobacteria</taxon>
        <taxon>Rhodospirillales</taxon>
        <taxon>Azospirillaceae</taxon>
        <taxon>Azospirillum</taxon>
    </lineage>
</organism>
<accession>A0A3S0K8R2</accession>
<evidence type="ECO:0000259" key="4">
    <source>
        <dbReference type="Pfam" id="PF00080"/>
    </source>
</evidence>
<dbReference type="GO" id="GO:0005507">
    <property type="term" value="F:copper ion binding"/>
    <property type="evidence" value="ECO:0007669"/>
    <property type="project" value="InterPro"/>
</dbReference>
<feature type="chain" id="PRO_5018521741" description="Superoxide dismutase [Cu-Zn]" evidence="3">
    <location>
        <begin position="28"/>
        <end position="183"/>
    </location>
</feature>
<dbReference type="InterPro" id="IPR001424">
    <property type="entry name" value="SOD_Cu_Zn_dom"/>
</dbReference>
<evidence type="ECO:0000256" key="3">
    <source>
        <dbReference type="SAM" id="SignalP"/>
    </source>
</evidence>
<dbReference type="PROSITE" id="PS00332">
    <property type="entry name" value="SOD_CU_ZN_2"/>
    <property type="match status" value="1"/>
</dbReference>
<keyword evidence="2" id="KW-0186">Copper</keyword>
<evidence type="ECO:0000313" key="5">
    <source>
        <dbReference type="EMBL" id="RTR16737.1"/>
    </source>
</evidence>
<dbReference type="AlphaFoldDB" id="A0A3S0K8R2"/>
<feature type="domain" description="Superoxide dismutase copper/zinc binding" evidence="4">
    <location>
        <begin position="52"/>
        <end position="180"/>
    </location>
</feature>
<protein>
    <recommendedName>
        <fullName evidence="2">Superoxide dismutase [Cu-Zn]</fullName>
        <ecNumber evidence="2">1.15.1.1</ecNumber>
    </recommendedName>
</protein>
<evidence type="ECO:0000256" key="2">
    <source>
        <dbReference type="RuleBase" id="RU000393"/>
    </source>
</evidence>
<evidence type="ECO:0000256" key="1">
    <source>
        <dbReference type="ARBA" id="ARBA00010457"/>
    </source>
</evidence>
<keyword evidence="2" id="KW-0862">Zinc</keyword>
<sequence length="183" mass="18551">MIRTRFATPTVCSLVALVALTAASASAQQAAPQAPAPSAVALVADAQGKPLGSVTFTKYPQGVVLHGELSGLTPGWHGIHIHENGACSPDFKAAGGHFAAAGTMHGLGSDHSHYGELPNIWANDAGKAGFEAITQRVTLGDSADGLFKTGGTALVIHAQADDYLSQPAGNSGDRVGCGVITRK</sequence>
<dbReference type="Proteomes" id="UP000277007">
    <property type="component" value="Unassembled WGS sequence"/>
</dbReference>
<dbReference type="SUPFAM" id="SSF49329">
    <property type="entry name" value="Cu,Zn superoxide dismutase-like"/>
    <property type="match status" value="1"/>
</dbReference>
<comment type="function">
    <text evidence="2">Destroys radicals which are normally produced within the cells and which are toxic to biological systems.</text>
</comment>
<dbReference type="InterPro" id="IPR024134">
    <property type="entry name" value="SOD_Cu/Zn_/chaperone"/>
</dbReference>
<keyword evidence="2" id="KW-0479">Metal-binding</keyword>
<comment type="catalytic activity">
    <reaction evidence="2">
        <text>2 superoxide + 2 H(+) = H2O2 + O2</text>
        <dbReference type="Rhea" id="RHEA:20696"/>
        <dbReference type="ChEBI" id="CHEBI:15378"/>
        <dbReference type="ChEBI" id="CHEBI:15379"/>
        <dbReference type="ChEBI" id="CHEBI:16240"/>
        <dbReference type="ChEBI" id="CHEBI:18421"/>
        <dbReference type="EC" id="1.15.1.1"/>
    </reaction>
</comment>
<comment type="cofactor">
    <cofactor evidence="2">
        <name>Zn(2+)</name>
        <dbReference type="ChEBI" id="CHEBI:29105"/>
    </cofactor>
    <text evidence="2">Binds 1 zinc ion per subunit.</text>
</comment>
<evidence type="ECO:0000313" key="6">
    <source>
        <dbReference type="Proteomes" id="UP000277007"/>
    </source>
</evidence>
<dbReference type="GO" id="GO:0004784">
    <property type="term" value="F:superoxide dismutase activity"/>
    <property type="evidence" value="ECO:0007669"/>
    <property type="project" value="UniProtKB-EC"/>
</dbReference>
<dbReference type="InterPro" id="IPR036423">
    <property type="entry name" value="SOD-like_Cu/Zn_dom_sf"/>
</dbReference>
<keyword evidence="6" id="KW-1185">Reference proteome</keyword>
<dbReference type="PANTHER" id="PTHR10003">
    <property type="entry name" value="SUPEROXIDE DISMUTASE CU-ZN -RELATED"/>
    <property type="match status" value="1"/>
</dbReference>
<proteinExistence type="inferred from homology"/>
<dbReference type="PRINTS" id="PR00068">
    <property type="entry name" value="CUZNDISMTASE"/>
</dbReference>
<keyword evidence="2" id="KW-0560">Oxidoreductase</keyword>
<dbReference type="Gene3D" id="2.60.40.200">
    <property type="entry name" value="Superoxide dismutase, copper/zinc binding domain"/>
    <property type="match status" value="1"/>
</dbReference>
<dbReference type="OrthoDB" id="5431326at2"/>
<dbReference type="Pfam" id="PF00080">
    <property type="entry name" value="Sod_Cu"/>
    <property type="match status" value="1"/>
</dbReference>
<comment type="cofactor">
    <cofactor evidence="2">
        <name>Cu cation</name>
        <dbReference type="ChEBI" id="CHEBI:23378"/>
    </cofactor>
    <text evidence="2">Binds 1 copper ion per subunit.</text>
</comment>
<gene>
    <name evidence="5" type="ORF">EJ903_19870</name>
</gene>
<feature type="signal peptide" evidence="3">
    <location>
        <begin position="1"/>
        <end position="27"/>
    </location>
</feature>
<comment type="caution">
    <text evidence="5">The sequence shown here is derived from an EMBL/GenBank/DDBJ whole genome shotgun (WGS) entry which is preliminary data.</text>
</comment>